<keyword evidence="3" id="KW-0560">Oxidoreductase</keyword>
<dbReference type="PRINTS" id="PR00081">
    <property type="entry name" value="GDHRDH"/>
</dbReference>
<evidence type="ECO:0000256" key="2">
    <source>
        <dbReference type="ARBA" id="ARBA00022857"/>
    </source>
</evidence>
<dbReference type="InterPro" id="IPR002347">
    <property type="entry name" value="SDR_fam"/>
</dbReference>
<evidence type="ECO:0008006" key="6">
    <source>
        <dbReference type="Google" id="ProtNLM"/>
    </source>
</evidence>
<evidence type="ECO:0000313" key="4">
    <source>
        <dbReference type="EMBL" id="KAJ5557006.1"/>
    </source>
</evidence>
<dbReference type="GO" id="GO:0048038">
    <property type="term" value="F:quinone binding"/>
    <property type="evidence" value="ECO:0007669"/>
    <property type="project" value="TreeGrafter"/>
</dbReference>
<dbReference type="PROSITE" id="PS00061">
    <property type="entry name" value="ADH_SHORT"/>
    <property type="match status" value="1"/>
</dbReference>
<dbReference type="InterPro" id="IPR020904">
    <property type="entry name" value="Sc_DH/Rdtase_CS"/>
</dbReference>
<evidence type="ECO:0000256" key="1">
    <source>
        <dbReference type="ARBA" id="ARBA00006484"/>
    </source>
</evidence>
<evidence type="ECO:0000313" key="5">
    <source>
        <dbReference type="Proteomes" id="UP001220324"/>
    </source>
</evidence>
<organism evidence="4 5">
    <name type="scientific">Penicillium frequentans</name>
    <dbReference type="NCBI Taxonomy" id="3151616"/>
    <lineage>
        <taxon>Eukaryota</taxon>
        <taxon>Fungi</taxon>
        <taxon>Dikarya</taxon>
        <taxon>Ascomycota</taxon>
        <taxon>Pezizomycotina</taxon>
        <taxon>Eurotiomycetes</taxon>
        <taxon>Eurotiomycetidae</taxon>
        <taxon>Eurotiales</taxon>
        <taxon>Aspergillaceae</taxon>
        <taxon>Penicillium</taxon>
    </lineage>
</organism>
<dbReference type="InterPro" id="IPR036291">
    <property type="entry name" value="NAD(P)-bd_dom_sf"/>
</dbReference>
<dbReference type="Gene3D" id="3.40.50.720">
    <property type="entry name" value="NAD(P)-binding Rossmann-like Domain"/>
    <property type="match status" value="1"/>
</dbReference>
<name>A0AAD6D717_9EURO</name>
<evidence type="ECO:0000256" key="3">
    <source>
        <dbReference type="ARBA" id="ARBA00023002"/>
    </source>
</evidence>
<dbReference type="PANTHER" id="PTHR42760">
    <property type="entry name" value="SHORT-CHAIN DEHYDROGENASES/REDUCTASES FAMILY MEMBER"/>
    <property type="match status" value="1"/>
</dbReference>
<comment type="caution">
    <text evidence="4">The sequence shown here is derived from an EMBL/GenBank/DDBJ whole genome shotgun (WGS) entry which is preliminary data.</text>
</comment>
<dbReference type="Pfam" id="PF13561">
    <property type="entry name" value="adh_short_C2"/>
    <property type="match status" value="1"/>
</dbReference>
<protein>
    <recommendedName>
        <fullName evidence="6">3-oxoacyl-[acyl-carrier-protein] reductase FabG</fullName>
    </recommendedName>
</protein>
<sequence length="288" mass="31188">MANHRLNQIQNHLVSLDIDPTRVDGHVIIITGAARGIGRSAAILLAQKGAKVAINDLDSIKAQETAQEIRKLGGIAEAFPGNMLDETFPAELVAGVLTKWGKINCLINNAGFCHDSAIHKMDDARFDVIMKIHNYAPFRLLRALSPHWMDPSVRDMPKCIINVSSTSGLHGAMGQINYATAKAGIVGLTKTVAAEWGRYNVRANAVAYGWIDTRITQPPTESKVLSLDGQEIKVGIPMNAKKWRDVSDIPLSRPGTADEAARVMLFLASPLSSYVSGTCVECTGGRFM</sequence>
<dbReference type="SUPFAM" id="SSF51735">
    <property type="entry name" value="NAD(P)-binding Rossmann-fold domains"/>
    <property type="match status" value="1"/>
</dbReference>
<dbReference type="EMBL" id="JAQIZZ010000001">
    <property type="protein sequence ID" value="KAJ5557006.1"/>
    <property type="molecule type" value="Genomic_DNA"/>
</dbReference>
<keyword evidence="2" id="KW-0521">NADP</keyword>
<proteinExistence type="inferred from homology"/>
<comment type="similarity">
    <text evidence="1">Belongs to the short-chain dehydrogenases/reductases (SDR) family.</text>
</comment>
<dbReference type="PRINTS" id="PR00080">
    <property type="entry name" value="SDRFAMILY"/>
</dbReference>
<gene>
    <name evidence="4" type="ORF">N7494_000921</name>
</gene>
<dbReference type="FunFam" id="3.40.50.720:FF:000084">
    <property type="entry name" value="Short-chain dehydrogenase reductase"/>
    <property type="match status" value="1"/>
</dbReference>
<reference evidence="4 5" key="1">
    <citation type="journal article" date="2023" name="IMA Fungus">
        <title>Comparative genomic study of the Penicillium genus elucidates a diverse pangenome and 15 lateral gene transfer events.</title>
        <authorList>
            <person name="Petersen C."/>
            <person name="Sorensen T."/>
            <person name="Nielsen M.R."/>
            <person name="Sondergaard T.E."/>
            <person name="Sorensen J.L."/>
            <person name="Fitzpatrick D.A."/>
            <person name="Frisvad J.C."/>
            <person name="Nielsen K.L."/>
        </authorList>
    </citation>
    <scope>NUCLEOTIDE SEQUENCE [LARGE SCALE GENOMIC DNA]</scope>
    <source>
        <strain evidence="4 5">IBT 35679</strain>
    </source>
</reference>
<dbReference type="GO" id="GO:0016616">
    <property type="term" value="F:oxidoreductase activity, acting on the CH-OH group of donors, NAD or NADP as acceptor"/>
    <property type="evidence" value="ECO:0007669"/>
    <property type="project" value="TreeGrafter"/>
</dbReference>
<dbReference type="AlphaFoldDB" id="A0AAD6D717"/>
<dbReference type="PANTHER" id="PTHR42760:SF133">
    <property type="entry name" value="3-OXOACYL-[ACYL-CARRIER-PROTEIN] REDUCTASE"/>
    <property type="match status" value="1"/>
</dbReference>
<dbReference type="Proteomes" id="UP001220324">
    <property type="component" value="Unassembled WGS sequence"/>
</dbReference>
<accession>A0AAD6D717</accession>
<dbReference type="GO" id="GO:0006633">
    <property type="term" value="P:fatty acid biosynthetic process"/>
    <property type="evidence" value="ECO:0007669"/>
    <property type="project" value="TreeGrafter"/>
</dbReference>
<keyword evidence="5" id="KW-1185">Reference proteome</keyword>